<feature type="region of interest" description="Disordered" evidence="1">
    <location>
        <begin position="1"/>
        <end position="26"/>
    </location>
</feature>
<keyword evidence="3" id="KW-1185">Reference proteome</keyword>
<gene>
    <name evidence="2" type="ORF">OXX778_LOCUS18400</name>
</gene>
<evidence type="ECO:0000313" key="3">
    <source>
        <dbReference type="Proteomes" id="UP000663879"/>
    </source>
</evidence>
<protein>
    <submittedName>
        <fullName evidence="2">Uncharacterized protein</fullName>
    </submittedName>
</protein>
<organism evidence="2 3">
    <name type="scientific">Brachionus calyciflorus</name>
    <dbReference type="NCBI Taxonomy" id="104777"/>
    <lineage>
        <taxon>Eukaryota</taxon>
        <taxon>Metazoa</taxon>
        <taxon>Spiralia</taxon>
        <taxon>Gnathifera</taxon>
        <taxon>Rotifera</taxon>
        <taxon>Eurotatoria</taxon>
        <taxon>Monogononta</taxon>
        <taxon>Pseudotrocha</taxon>
        <taxon>Ploima</taxon>
        <taxon>Brachionidae</taxon>
        <taxon>Brachionus</taxon>
    </lineage>
</organism>
<dbReference type="Proteomes" id="UP000663879">
    <property type="component" value="Unassembled WGS sequence"/>
</dbReference>
<comment type="caution">
    <text evidence="2">The sequence shown here is derived from an EMBL/GenBank/DDBJ whole genome shotgun (WGS) entry which is preliminary data.</text>
</comment>
<dbReference type="AlphaFoldDB" id="A0A814JT45"/>
<evidence type="ECO:0000256" key="1">
    <source>
        <dbReference type="SAM" id="MobiDB-lite"/>
    </source>
</evidence>
<dbReference type="EMBL" id="CAJNOC010005092">
    <property type="protein sequence ID" value="CAF1042058.1"/>
    <property type="molecule type" value="Genomic_DNA"/>
</dbReference>
<sequence length="162" mass="19128">MSSKKEKRQNSSTASYTTNKPRINPLKNVKVEHNPDHLEHQFESENEPNLDNSSIFIVDETHDEINQMESKLRSYNSFENAFNENVINFNFFLYLDTFSNFERAVPRQESQKTAQNGLKTVRFDTDRTNEKNLMSKNQFHDKKNNTAEQAEYIVFQTLKIRL</sequence>
<reference evidence="2" key="1">
    <citation type="submission" date="2021-02" db="EMBL/GenBank/DDBJ databases">
        <authorList>
            <person name="Nowell W R."/>
        </authorList>
    </citation>
    <scope>NUCLEOTIDE SEQUENCE</scope>
    <source>
        <strain evidence="2">Ploen Becks lab</strain>
    </source>
</reference>
<feature type="compositionally biased region" description="Polar residues" evidence="1">
    <location>
        <begin position="10"/>
        <end position="21"/>
    </location>
</feature>
<evidence type="ECO:0000313" key="2">
    <source>
        <dbReference type="EMBL" id="CAF1042058.1"/>
    </source>
</evidence>
<accession>A0A814JT45</accession>
<name>A0A814JT45_9BILA</name>
<proteinExistence type="predicted"/>